<protein>
    <submittedName>
        <fullName evidence="1">Uncharacterized protein</fullName>
    </submittedName>
</protein>
<accession>A0A812JSJ9</accession>
<organism evidence="1 2">
    <name type="scientific">Symbiodinium natans</name>
    <dbReference type="NCBI Taxonomy" id="878477"/>
    <lineage>
        <taxon>Eukaryota</taxon>
        <taxon>Sar</taxon>
        <taxon>Alveolata</taxon>
        <taxon>Dinophyceae</taxon>
        <taxon>Suessiales</taxon>
        <taxon>Symbiodiniaceae</taxon>
        <taxon>Symbiodinium</taxon>
    </lineage>
</organism>
<gene>
    <name evidence="1" type="ORF">SNAT2548_LOCUS6913</name>
</gene>
<evidence type="ECO:0000313" key="1">
    <source>
        <dbReference type="EMBL" id="CAE7209429.1"/>
    </source>
</evidence>
<reference evidence="1" key="1">
    <citation type="submission" date="2021-02" db="EMBL/GenBank/DDBJ databases">
        <authorList>
            <person name="Dougan E. K."/>
            <person name="Rhodes N."/>
            <person name="Thang M."/>
            <person name="Chan C."/>
        </authorList>
    </citation>
    <scope>NUCLEOTIDE SEQUENCE</scope>
</reference>
<dbReference type="Proteomes" id="UP000604046">
    <property type="component" value="Unassembled WGS sequence"/>
</dbReference>
<dbReference type="EMBL" id="CAJNDS010000470">
    <property type="protein sequence ID" value="CAE7209429.1"/>
    <property type="molecule type" value="Genomic_DNA"/>
</dbReference>
<dbReference type="AlphaFoldDB" id="A0A812JSJ9"/>
<sequence length="164" mass="17869">MSFLDSLKSAKTEDISKGLQELSADDRQKVLEALKQLEAEAFKSIAGSFSCSGGDGDWGDYSMQVSVGADGGGRIKEVRCTFRDSPEETEIWYGTFSYNGDLLTFNGTEVETESSGAGGVHKEPKQPGKKAFYFKTGEGKTLVQCSAEGEEHEMPFRDGKKILK</sequence>
<evidence type="ECO:0000313" key="2">
    <source>
        <dbReference type="Proteomes" id="UP000604046"/>
    </source>
</evidence>
<name>A0A812JSJ9_9DINO</name>
<keyword evidence="2" id="KW-1185">Reference proteome</keyword>
<proteinExistence type="predicted"/>
<comment type="caution">
    <text evidence="1">The sequence shown here is derived from an EMBL/GenBank/DDBJ whole genome shotgun (WGS) entry which is preliminary data.</text>
</comment>